<comment type="caution">
    <text evidence="1">The sequence shown here is derived from an EMBL/GenBank/DDBJ whole genome shotgun (WGS) entry which is preliminary data.</text>
</comment>
<proteinExistence type="predicted"/>
<keyword evidence="2" id="KW-1185">Reference proteome</keyword>
<evidence type="ECO:0000313" key="2">
    <source>
        <dbReference type="Proteomes" id="UP001148737"/>
    </source>
</evidence>
<evidence type="ECO:0000313" key="1">
    <source>
        <dbReference type="EMBL" id="KAJ3494431.1"/>
    </source>
</evidence>
<protein>
    <submittedName>
        <fullName evidence="1">Uncharacterized protein</fullName>
    </submittedName>
</protein>
<organism evidence="1 2">
    <name type="scientific">Lecanicillium saksenae</name>
    <dbReference type="NCBI Taxonomy" id="468837"/>
    <lineage>
        <taxon>Eukaryota</taxon>
        <taxon>Fungi</taxon>
        <taxon>Dikarya</taxon>
        <taxon>Ascomycota</taxon>
        <taxon>Pezizomycotina</taxon>
        <taxon>Sordariomycetes</taxon>
        <taxon>Hypocreomycetidae</taxon>
        <taxon>Hypocreales</taxon>
        <taxon>Cordycipitaceae</taxon>
        <taxon>Lecanicillium</taxon>
    </lineage>
</organism>
<dbReference type="EMBL" id="JANAKD010000378">
    <property type="protein sequence ID" value="KAJ3494431.1"/>
    <property type="molecule type" value="Genomic_DNA"/>
</dbReference>
<dbReference type="Proteomes" id="UP001148737">
    <property type="component" value="Unassembled WGS sequence"/>
</dbReference>
<name>A0ACC1QWC3_9HYPO</name>
<gene>
    <name evidence="1" type="ORF">NLG97_g4079</name>
</gene>
<sequence>MSAPEASAGDMLNTLRDLINRSIDIIQEDLATHHDPPLDLASLTKHPLRERHNEGVSRALKCASSAGVMLRALCEPDTWMHDIMFNFADLTALHVACQADVANLLGDEPLDSESLAQKTGIDADKMSRHLRALCNLHIFQESAPNVFQNNNLSIALQSDSKRALVGLCAEESRLASCKMWEALTEPGFKDAEASNKCAFNIAYDTNLNIFQYWERIRPDLGERGALAFAGKAMNEKQYLALYPWADEPEETLVVDVGGGVGGATLPIVAAFGNLRLLVQDLPETEIKFRKHLEEKYPIVGQSQRASFRAQDFFQTNNTKHAPIYFLRHVIHDWPEKEAVTLLQNLTEAMAPSSKILICEHMVLPTYADGQASSPQFGEIWEMK</sequence>
<accession>A0ACC1QWC3</accession>
<reference evidence="1" key="1">
    <citation type="submission" date="2022-07" db="EMBL/GenBank/DDBJ databases">
        <title>Genome Sequence of Lecanicillium saksenae.</title>
        <authorList>
            <person name="Buettner E."/>
        </authorList>
    </citation>
    <scope>NUCLEOTIDE SEQUENCE</scope>
    <source>
        <strain evidence="1">VT-O1</strain>
    </source>
</reference>